<reference evidence="2" key="1">
    <citation type="submission" date="2023-10" db="EMBL/GenBank/DDBJ databases">
        <title>Genome assembly of Pristionchus species.</title>
        <authorList>
            <person name="Yoshida K."/>
            <person name="Sommer R.J."/>
        </authorList>
    </citation>
    <scope>NUCLEOTIDE SEQUENCE</scope>
    <source>
        <strain evidence="2">RS0144</strain>
    </source>
</reference>
<feature type="transmembrane region" description="Helical" evidence="1">
    <location>
        <begin position="43"/>
        <end position="62"/>
    </location>
</feature>
<proteinExistence type="predicted"/>
<evidence type="ECO:0000256" key="1">
    <source>
        <dbReference type="SAM" id="Phobius"/>
    </source>
</evidence>
<gene>
    <name evidence="2" type="ORF">PENTCL1PPCAC_6659</name>
</gene>
<keyword evidence="1" id="KW-0812">Transmembrane</keyword>
<comment type="caution">
    <text evidence="2">The sequence shown here is derived from an EMBL/GenBank/DDBJ whole genome shotgun (WGS) entry which is preliminary data.</text>
</comment>
<accession>A0AAV5SNI9</accession>
<keyword evidence="1" id="KW-1133">Transmembrane helix</keyword>
<feature type="non-terminal residue" evidence="2">
    <location>
        <position position="1"/>
    </location>
</feature>
<evidence type="ECO:0000313" key="3">
    <source>
        <dbReference type="Proteomes" id="UP001432027"/>
    </source>
</evidence>
<keyword evidence="3" id="KW-1185">Reference proteome</keyword>
<keyword evidence="1" id="KW-0472">Membrane</keyword>
<dbReference type="AlphaFoldDB" id="A0AAV5SNI9"/>
<sequence length="146" mass="16853">DCDEKGEEEQQDWGIMEKLVEVYTPTSEHFEWKEEDSTKKGRCHLPTVIATLGMLLLFYYGAQYIISDKDDFEGETNNQHSGNLNVEQYGVASSWRTRSEMISVDCSSFFQSRGVIPRGKPMREHPLEMHCDAVRSRILPFRSPNT</sequence>
<protein>
    <submittedName>
        <fullName evidence="2">Uncharacterized protein</fullName>
    </submittedName>
</protein>
<name>A0AAV5SNI9_9BILA</name>
<dbReference type="Proteomes" id="UP001432027">
    <property type="component" value="Unassembled WGS sequence"/>
</dbReference>
<dbReference type="EMBL" id="BTSX01000002">
    <property type="protein sequence ID" value="GMS84484.1"/>
    <property type="molecule type" value="Genomic_DNA"/>
</dbReference>
<feature type="non-terminal residue" evidence="2">
    <location>
        <position position="146"/>
    </location>
</feature>
<evidence type="ECO:0000313" key="2">
    <source>
        <dbReference type="EMBL" id="GMS84484.1"/>
    </source>
</evidence>
<organism evidence="2 3">
    <name type="scientific">Pristionchus entomophagus</name>
    <dbReference type="NCBI Taxonomy" id="358040"/>
    <lineage>
        <taxon>Eukaryota</taxon>
        <taxon>Metazoa</taxon>
        <taxon>Ecdysozoa</taxon>
        <taxon>Nematoda</taxon>
        <taxon>Chromadorea</taxon>
        <taxon>Rhabditida</taxon>
        <taxon>Rhabditina</taxon>
        <taxon>Diplogasteromorpha</taxon>
        <taxon>Diplogasteroidea</taxon>
        <taxon>Neodiplogasteridae</taxon>
        <taxon>Pristionchus</taxon>
    </lineage>
</organism>